<dbReference type="InterPro" id="IPR010982">
    <property type="entry name" value="Lambda_DNA-bd_dom_sf"/>
</dbReference>
<gene>
    <name evidence="2" type="ORF">SAMN04489718_0371</name>
</gene>
<dbReference type="OrthoDB" id="4285266at2"/>
<evidence type="ECO:0000259" key="1">
    <source>
        <dbReference type="SMART" id="SM00530"/>
    </source>
</evidence>
<evidence type="ECO:0000313" key="3">
    <source>
        <dbReference type="Proteomes" id="UP000199301"/>
    </source>
</evidence>
<proteinExistence type="predicted"/>
<dbReference type="InterPro" id="IPR001387">
    <property type="entry name" value="Cro/C1-type_HTH"/>
</dbReference>
<evidence type="ECO:0000313" key="2">
    <source>
        <dbReference type="EMBL" id="SDQ12871.1"/>
    </source>
</evidence>
<dbReference type="InterPro" id="IPR043917">
    <property type="entry name" value="DUF5753"/>
</dbReference>
<organism evidence="2 3">
    <name type="scientific">Actinopolyspora saharensis</name>
    <dbReference type="NCBI Taxonomy" id="995062"/>
    <lineage>
        <taxon>Bacteria</taxon>
        <taxon>Bacillati</taxon>
        <taxon>Actinomycetota</taxon>
        <taxon>Actinomycetes</taxon>
        <taxon>Actinopolysporales</taxon>
        <taxon>Actinopolysporaceae</taxon>
        <taxon>Actinopolyspora</taxon>
    </lineage>
</organism>
<dbReference type="Pfam" id="PF19054">
    <property type="entry name" value="DUF5753"/>
    <property type="match status" value="1"/>
</dbReference>
<keyword evidence="3" id="KW-1185">Reference proteome</keyword>
<name>A0A1H0YD39_9ACTN</name>
<dbReference type="SUPFAM" id="SSF47413">
    <property type="entry name" value="lambda repressor-like DNA-binding domains"/>
    <property type="match status" value="1"/>
</dbReference>
<dbReference type="EMBL" id="FNKO01000001">
    <property type="protein sequence ID" value="SDQ12871.1"/>
    <property type="molecule type" value="Genomic_DNA"/>
</dbReference>
<dbReference type="GO" id="GO:0003677">
    <property type="term" value="F:DNA binding"/>
    <property type="evidence" value="ECO:0007669"/>
    <property type="project" value="InterPro"/>
</dbReference>
<reference evidence="3" key="1">
    <citation type="submission" date="2016-10" db="EMBL/GenBank/DDBJ databases">
        <authorList>
            <person name="Varghese N."/>
            <person name="Submissions S."/>
        </authorList>
    </citation>
    <scope>NUCLEOTIDE SEQUENCE [LARGE SCALE GENOMIC DNA]</scope>
    <source>
        <strain evidence="3">DSM 45459</strain>
    </source>
</reference>
<dbReference type="Gene3D" id="1.10.260.40">
    <property type="entry name" value="lambda repressor-like DNA-binding domains"/>
    <property type="match status" value="1"/>
</dbReference>
<dbReference type="SMART" id="SM00530">
    <property type="entry name" value="HTH_XRE"/>
    <property type="match status" value="1"/>
</dbReference>
<dbReference type="STRING" id="995062.SAMN04489718_0371"/>
<feature type="domain" description="HTH cro/C1-type" evidence="1">
    <location>
        <begin position="12"/>
        <end position="67"/>
    </location>
</feature>
<dbReference type="Pfam" id="PF13560">
    <property type="entry name" value="HTH_31"/>
    <property type="match status" value="1"/>
</dbReference>
<dbReference type="Proteomes" id="UP000199301">
    <property type="component" value="Unassembled WGS sequence"/>
</dbReference>
<dbReference type="CDD" id="cd00093">
    <property type="entry name" value="HTH_XRE"/>
    <property type="match status" value="1"/>
</dbReference>
<accession>A0A1H0YD39</accession>
<dbReference type="AlphaFoldDB" id="A0A1H0YD39"/>
<sequence length="279" mass="31210">MSSARRRQLGSWLTKLRQSAGFDVEDAGTALGCSASKVRHLEAGRSKIKRHELVTLLDLYGADQDVRKQLDETRQQAEQRGWWESYRVPSWFEPFVDFESFATEAVNFELDLIPGLLQTEAYAYEIHRAGRYTTNPVDISRRVQARAERQKRLTELNPLRLRAVVNEAALRREVGGPAVMAEQLDQVMRWCELSNVIVQVLPYGAGAHASPSGAFALLSFDNNEAVGFLDTPLGGHTVDDPNDVEALKYVGDELRSTALPAPTSFELIRSIREAHTAQT</sequence>
<dbReference type="RefSeq" id="WP_139186483.1">
    <property type="nucleotide sequence ID" value="NZ_FNKO01000001.1"/>
</dbReference>
<protein>
    <submittedName>
        <fullName evidence="2">Helix-turn-helix domain-containing protein</fullName>
    </submittedName>
</protein>